<feature type="region of interest" description="Disordered" evidence="1">
    <location>
        <begin position="80"/>
        <end position="117"/>
    </location>
</feature>
<dbReference type="EMBL" id="VSRR010016405">
    <property type="protein sequence ID" value="MPC59264.1"/>
    <property type="molecule type" value="Genomic_DNA"/>
</dbReference>
<accession>A0A5B7GRL5</accession>
<evidence type="ECO:0000313" key="3">
    <source>
        <dbReference type="Proteomes" id="UP000324222"/>
    </source>
</evidence>
<proteinExistence type="predicted"/>
<gene>
    <name evidence="2" type="ORF">E2C01_053282</name>
</gene>
<comment type="caution">
    <text evidence="2">The sequence shown here is derived from an EMBL/GenBank/DDBJ whole genome shotgun (WGS) entry which is preliminary data.</text>
</comment>
<dbReference type="AlphaFoldDB" id="A0A5B7GRL5"/>
<evidence type="ECO:0000256" key="1">
    <source>
        <dbReference type="SAM" id="MobiDB-lite"/>
    </source>
</evidence>
<evidence type="ECO:0000313" key="2">
    <source>
        <dbReference type="EMBL" id="MPC59264.1"/>
    </source>
</evidence>
<dbReference type="Proteomes" id="UP000324222">
    <property type="component" value="Unassembled WGS sequence"/>
</dbReference>
<protein>
    <submittedName>
        <fullName evidence="2">Uncharacterized protein</fullName>
    </submittedName>
</protein>
<reference evidence="2 3" key="1">
    <citation type="submission" date="2019-05" db="EMBL/GenBank/DDBJ databases">
        <title>Another draft genome of Portunus trituberculatus and its Hox gene families provides insights of decapod evolution.</title>
        <authorList>
            <person name="Jeong J.-H."/>
            <person name="Song I."/>
            <person name="Kim S."/>
            <person name="Choi T."/>
            <person name="Kim D."/>
            <person name="Ryu S."/>
            <person name="Kim W."/>
        </authorList>
    </citation>
    <scope>NUCLEOTIDE SEQUENCE [LARGE SCALE GENOMIC DNA]</scope>
    <source>
        <tissue evidence="2">Muscle</tissue>
    </source>
</reference>
<organism evidence="2 3">
    <name type="scientific">Portunus trituberculatus</name>
    <name type="common">Swimming crab</name>
    <name type="synonym">Neptunus trituberculatus</name>
    <dbReference type="NCBI Taxonomy" id="210409"/>
    <lineage>
        <taxon>Eukaryota</taxon>
        <taxon>Metazoa</taxon>
        <taxon>Ecdysozoa</taxon>
        <taxon>Arthropoda</taxon>
        <taxon>Crustacea</taxon>
        <taxon>Multicrustacea</taxon>
        <taxon>Malacostraca</taxon>
        <taxon>Eumalacostraca</taxon>
        <taxon>Eucarida</taxon>
        <taxon>Decapoda</taxon>
        <taxon>Pleocyemata</taxon>
        <taxon>Brachyura</taxon>
        <taxon>Eubrachyura</taxon>
        <taxon>Portunoidea</taxon>
        <taxon>Portunidae</taxon>
        <taxon>Portuninae</taxon>
        <taxon>Portunus</taxon>
    </lineage>
</organism>
<name>A0A5B7GRL5_PORTR</name>
<feature type="compositionally biased region" description="Polar residues" evidence="1">
    <location>
        <begin position="92"/>
        <end position="105"/>
    </location>
</feature>
<keyword evidence="3" id="KW-1185">Reference proteome</keyword>
<sequence>MNLAPPTVFHEQDMIVLGPDCGLVKSHISIALREMKSLLKFVFIKKEGEKIGDFQSVPFSTCEKVHLRWLSPVSLSQEVQSQALETRKPPSLATQNKKGGVTQSGPGDYPYWRGDHL</sequence>